<evidence type="ECO:0000313" key="1">
    <source>
        <dbReference type="EMBL" id="KAJ1347680.1"/>
    </source>
</evidence>
<proteinExistence type="predicted"/>
<evidence type="ECO:0000313" key="2">
    <source>
        <dbReference type="Proteomes" id="UP001196413"/>
    </source>
</evidence>
<accession>A0AAD5QH07</accession>
<sequence>MPEVSEYLKPLPTSHQKCYGLASSSATGDYSTAWIQRGQFIGNYSSFSMITGITEDTDEYDDDNELNLLHRFSLLSRIASGIPFDAPAAVIQKEPFPEGNFLPDPQKLLPPCSEHLGVQQCSYTG</sequence>
<gene>
    <name evidence="1" type="ORF">KIN20_002807</name>
</gene>
<comment type="caution">
    <text evidence="1">The sequence shown here is derived from an EMBL/GenBank/DDBJ whole genome shotgun (WGS) entry which is preliminary data.</text>
</comment>
<name>A0AAD5QH07_PARTN</name>
<keyword evidence="2" id="KW-1185">Reference proteome</keyword>
<organism evidence="1 2">
    <name type="scientific">Parelaphostrongylus tenuis</name>
    <name type="common">Meningeal worm</name>
    <dbReference type="NCBI Taxonomy" id="148309"/>
    <lineage>
        <taxon>Eukaryota</taxon>
        <taxon>Metazoa</taxon>
        <taxon>Ecdysozoa</taxon>
        <taxon>Nematoda</taxon>
        <taxon>Chromadorea</taxon>
        <taxon>Rhabditida</taxon>
        <taxon>Rhabditina</taxon>
        <taxon>Rhabditomorpha</taxon>
        <taxon>Strongyloidea</taxon>
        <taxon>Metastrongylidae</taxon>
        <taxon>Parelaphostrongylus</taxon>
    </lineage>
</organism>
<reference evidence="1" key="1">
    <citation type="submission" date="2021-06" db="EMBL/GenBank/DDBJ databases">
        <title>Parelaphostrongylus tenuis whole genome reference sequence.</title>
        <authorList>
            <person name="Garwood T.J."/>
            <person name="Larsen P.A."/>
            <person name="Fountain-Jones N.M."/>
            <person name="Garbe J.R."/>
            <person name="Macchietto M.G."/>
            <person name="Kania S.A."/>
            <person name="Gerhold R.W."/>
            <person name="Richards J.E."/>
            <person name="Wolf T.M."/>
        </authorList>
    </citation>
    <scope>NUCLEOTIDE SEQUENCE</scope>
    <source>
        <strain evidence="1">MNPRO001-30</strain>
        <tissue evidence="1">Meninges</tissue>
    </source>
</reference>
<dbReference type="AlphaFoldDB" id="A0AAD5QH07"/>
<protein>
    <submittedName>
        <fullName evidence="1">Uncharacterized protein</fullName>
    </submittedName>
</protein>
<dbReference type="EMBL" id="JAHQIW010000366">
    <property type="protein sequence ID" value="KAJ1347680.1"/>
    <property type="molecule type" value="Genomic_DNA"/>
</dbReference>
<dbReference type="Proteomes" id="UP001196413">
    <property type="component" value="Unassembled WGS sequence"/>
</dbReference>